<organism evidence="2 3">
    <name type="scientific">Novosphingobium aquiterrae</name>
    <dbReference type="NCBI Taxonomy" id="624388"/>
    <lineage>
        <taxon>Bacteria</taxon>
        <taxon>Pseudomonadati</taxon>
        <taxon>Pseudomonadota</taxon>
        <taxon>Alphaproteobacteria</taxon>
        <taxon>Sphingomonadales</taxon>
        <taxon>Sphingomonadaceae</taxon>
        <taxon>Novosphingobium</taxon>
    </lineage>
</organism>
<dbReference type="EMBL" id="JBHLTL010000004">
    <property type="protein sequence ID" value="MFC0589313.1"/>
    <property type="molecule type" value="Genomic_DNA"/>
</dbReference>
<dbReference type="Proteomes" id="UP001589943">
    <property type="component" value="Unassembled WGS sequence"/>
</dbReference>
<proteinExistence type="predicted"/>
<feature type="transmembrane region" description="Helical" evidence="1">
    <location>
        <begin position="61"/>
        <end position="86"/>
    </location>
</feature>
<comment type="caution">
    <text evidence="2">The sequence shown here is derived from an EMBL/GenBank/DDBJ whole genome shotgun (WGS) entry which is preliminary data.</text>
</comment>
<evidence type="ECO:0000313" key="2">
    <source>
        <dbReference type="EMBL" id="MFC0589313.1"/>
    </source>
</evidence>
<gene>
    <name evidence="2" type="ORF">ACFFF7_07800</name>
</gene>
<keyword evidence="1" id="KW-0472">Membrane</keyword>
<protein>
    <submittedName>
        <fullName evidence="2">Uncharacterized protein</fullName>
    </submittedName>
</protein>
<feature type="transmembrane region" description="Helical" evidence="1">
    <location>
        <begin position="106"/>
        <end position="128"/>
    </location>
</feature>
<dbReference type="RefSeq" id="WP_379480805.1">
    <property type="nucleotide sequence ID" value="NZ_JBHLTL010000004.1"/>
</dbReference>
<keyword evidence="1" id="KW-0812">Transmembrane</keyword>
<evidence type="ECO:0000256" key="1">
    <source>
        <dbReference type="SAM" id="Phobius"/>
    </source>
</evidence>
<keyword evidence="1" id="KW-1133">Transmembrane helix</keyword>
<evidence type="ECO:0000313" key="3">
    <source>
        <dbReference type="Proteomes" id="UP001589943"/>
    </source>
</evidence>
<feature type="transmembrane region" description="Helical" evidence="1">
    <location>
        <begin position="29"/>
        <end position="49"/>
    </location>
</feature>
<sequence length="136" mass="14173">MLVPAAIGAALGLAVFAFARWQRYDRDASFYPTVLIVIASYYVLFAVMAGDRAALVPQLGVALVFATLAVIAGRHAPRLVGIGIALHGLYDLAFHLLGGGGGVPEWWPPFCGAIDIVLGLAVLGAVAWSGRGERAA</sequence>
<keyword evidence="3" id="KW-1185">Reference proteome</keyword>
<reference evidence="2 3" key="1">
    <citation type="submission" date="2024-09" db="EMBL/GenBank/DDBJ databases">
        <authorList>
            <person name="Sun Q."/>
            <person name="Mori K."/>
        </authorList>
    </citation>
    <scope>NUCLEOTIDE SEQUENCE [LARGE SCALE GENOMIC DNA]</scope>
    <source>
        <strain evidence="2 3">NCAIM B.02537</strain>
    </source>
</reference>
<name>A0ABV6PJR6_9SPHN</name>
<accession>A0ABV6PJR6</accession>